<protein>
    <submittedName>
        <fullName evidence="3">Helix-hairpin-helix domain-containing protein</fullName>
    </submittedName>
</protein>
<keyword evidence="1" id="KW-0812">Transmembrane</keyword>
<dbReference type="AlphaFoldDB" id="A0A975AUT5"/>
<dbReference type="InterPro" id="IPR004509">
    <property type="entry name" value="Competence_ComEA_HhH"/>
</dbReference>
<dbReference type="InterPro" id="IPR003583">
    <property type="entry name" value="Hlx-hairpin-Hlx_DNA-bd_motif"/>
</dbReference>
<dbReference type="InterPro" id="IPR019554">
    <property type="entry name" value="Soluble_ligand-bd"/>
</dbReference>
<keyword evidence="4" id="KW-1185">Reference proteome</keyword>
<gene>
    <name evidence="3" type="ORF">ACETAC_08115</name>
</gene>
<evidence type="ECO:0000313" key="4">
    <source>
        <dbReference type="Proteomes" id="UP000671913"/>
    </source>
</evidence>
<dbReference type="RefSeq" id="WP_284679528.1">
    <property type="nucleotide sequence ID" value="NZ_CP060096.1"/>
</dbReference>
<evidence type="ECO:0000256" key="1">
    <source>
        <dbReference type="SAM" id="Phobius"/>
    </source>
</evidence>
<dbReference type="Pfam" id="PF12836">
    <property type="entry name" value="HHH_3"/>
    <property type="match status" value="1"/>
</dbReference>
<evidence type="ECO:0000259" key="2">
    <source>
        <dbReference type="SMART" id="SM00278"/>
    </source>
</evidence>
<dbReference type="KEGG" id="aaut:ACETAC_08115"/>
<dbReference type="Gene3D" id="3.10.560.10">
    <property type="entry name" value="Outer membrane lipoprotein wza domain like"/>
    <property type="match status" value="1"/>
</dbReference>
<accession>A0A975AUT5</accession>
<name>A0A975AUT5_9THEO</name>
<dbReference type="EMBL" id="CP060096">
    <property type="protein sequence ID" value="QSZ26838.1"/>
    <property type="molecule type" value="Genomic_DNA"/>
</dbReference>
<keyword evidence="1" id="KW-0472">Membrane</keyword>
<dbReference type="NCBIfam" id="TIGR00426">
    <property type="entry name" value="competence protein ComEA helix-hairpin-helix repeat region"/>
    <property type="match status" value="1"/>
</dbReference>
<feature type="domain" description="Helix-hairpin-helix DNA-binding motif class 1" evidence="2">
    <location>
        <begin position="189"/>
        <end position="208"/>
    </location>
</feature>
<dbReference type="Proteomes" id="UP000671913">
    <property type="component" value="Chromosome"/>
</dbReference>
<organism evidence="3 4">
    <name type="scientific">Aceticella autotrophica</name>
    <dbReference type="NCBI Taxonomy" id="2755338"/>
    <lineage>
        <taxon>Bacteria</taxon>
        <taxon>Bacillati</taxon>
        <taxon>Bacillota</taxon>
        <taxon>Clostridia</taxon>
        <taxon>Thermoanaerobacterales</taxon>
        <taxon>Thermoanaerobacteraceae</taxon>
        <taxon>Aceticella</taxon>
    </lineage>
</organism>
<dbReference type="Gene3D" id="1.10.150.310">
    <property type="entry name" value="Tex RuvX-like domain-like"/>
    <property type="match status" value="1"/>
</dbReference>
<sequence length="212" mass="23284">MFNFSKKQQYAVIILICIALCISGYFIVERSKNQQDIKVQTATAKSSVSNNSKGNNETIKNFDSKKELKVYITGLVKSPGVYIMREGDRIDDAIKLAGGVIEGADLSNMNLAEKVKDEQMIKVTKIGENPGNQSSNTGNSSVNIAGNNGKININTASKEQLDSLPGIGAVTAQKIIDFREQHGKFQKIDDIMNVPRIGQKLFEQIKDKITVD</sequence>
<dbReference type="InterPro" id="IPR010994">
    <property type="entry name" value="RuvA_2-like"/>
</dbReference>
<evidence type="ECO:0000313" key="3">
    <source>
        <dbReference type="EMBL" id="QSZ26838.1"/>
    </source>
</evidence>
<dbReference type="PANTHER" id="PTHR21180">
    <property type="entry name" value="ENDONUCLEASE/EXONUCLEASE/PHOSPHATASE FAMILY DOMAIN-CONTAINING PROTEIN 1"/>
    <property type="match status" value="1"/>
</dbReference>
<dbReference type="InterPro" id="IPR051675">
    <property type="entry name" value="Endo/Exo/Phosphatase_dom_1"/>
</dbReference>
<proteinExistence type="predicted"/>
<dbReference type="SMART" id="SM00278">
    <property type="entry name" value="HhH1"/>
    <property type="match status" value="2"/>
</dbReference>
<dbReference type="GO" id="GO:0015627">
    <property type="term" value="C:type II protein secretion system complex"/>
    <property type="evidence" value="ECO:0007669"/>
    <property type="project" value="TreeGrafter"/>
</dbReference>
<feature type="domain" description="Helix-hairpin-helix DNA-binding motif class 1" evidence="2">
    <location>
        <begin position="159"/>
        <end position="178"/>
    </location>
</feature>
<reference evidence="3" key="1">
    <citation type="submission" date="2020-08" db="EMBL/GenBank/DDBJ databases">
        <title>Genomic insights into the carbon and energy metabolism of the first obligate autotrophic acetogenic bacterium Aceticella autotrophica gen. nov., sp. nov.</title>
        <authorList>
            <person name="Toshchakov S.V."/>
            <person name="Elcheninov A.G."/>
            <person name="Kublanov I.V."/>
            <person name="Frolov E.N."/>
            <person name="Lebedinsky A.V."/>
        </authorList>
    </citation>
    <scope>NUCLEOTIDE SEQUENCE</scope>
    <source>
        <strain evidence="3">3443-3Ac</strain>
    </source>
</reference>
<feature type="transmembrane region" description="Helical" evidence="1">
    <location>
        <begin position="12"/>
        <end position="28"/>
    </location>
</feature>
<dbReference type="Pfam" id="PF10531">
    <property type="entry name" value="SLBB"/>
    <property type="match status" value="1"/>
</dbReference>
<keyword evidence="1" id="KW-1133">Transmembrane helix</keyword>
<dbReference type="SUPFAM" id="SSF47781">
    <property type="entry name" value="RuvA domain 2-like"/>
    <property type="match status" value="1"/>
</dbReference>
<dbReference type="GO" id="GO:0003677">
    <property type="term" value="F:DNA binding"/>
    <property type="evidence" value="ECO:0007669"/>
    <property type="project" value="InterPro"/>
</dbReference>
<dbReference type="GO" id="GO:0015628">
    <property type="term" value="P:protein secretion by the type II secretion system"/>
    <property type="evidence" value="ECO:0007669"/>
    <property type="project" value="TreeGrafter"/>
</dbReference>
<dbReference type="GO" id="GO:0006281">
    <property type="term" value="P:DNA repair"/>
    <property type="evidence" value="ECO:0007669"/>
    <property type="project" value="InterPro"/>
</dbReference>
<dbReference type="PANTHER" id="PTHR21180:SF32">
    <property type="entry name" value="ENDONUCLEASE_EXONUCLEASE_PHOSPHATASE FAMILY DOMAIN-CONTAINING PROTEIN 1"/>
    <property type="match status" value="1"/>
</dbReference>